<dbReference type="PANTHER" id="PTHR45527">
    <property type="entry name" value="NONRIBOSOMAL PEPTIDE SYNTHETASE"/>
    <property type="match status" value="1"/>
</dbReference>
<sequence length="578" mass="62710">MTDDGRTGRGTFPPVTKRIPVAYTGAGARSGPVTMSQRNVLRAMRHQTTDGHNFTLWQIVDLPAGTGLDDVTRAVAGLLTAYESLRTGFTLGDDPVQHVAGSGTIPLSVHEAGDAADEEAADLAARYTSARFDPAEPAPLRVGVVTREDVPVKVVFVFSHLAVDAASVWILLRRFEHLLTPGTRAVPPARQPIDQAEVERSDLGRRRADAALRHWRERLTRGPQSMFAVPLHPAGRAVYRSARLRSRLAAAGAAAVAARTRTSPSAVVLATVAALIGLRADRRTCLITSVAGNRSAPELRDYVGPLAQDALLLLDLSAPTFDTLVRKTWSSAIGAYRHSQFDAIRLWETVETVDRTRGTNFARDCVFNDQSDYSAAGRPAKAARARQEGETEFTWLPAGFVPARFVFYVNRLDDTAEFVLWADTRRLPAPGIEAFLRGAESVLAAAAGTDVDLGRLEEITGVTPVERGDRWRFADACWVDLDDVRALLHEALDLEAGEVFAEGERLVAYLVPKGDPPTPAEIHAACRALLPDRESAMTPHHYVVCAHAPPDPHDPARWARAAVLAEGSGRELTVREAP</sequence>
<evidence type="ECO:0000313" key="2">
    <source>
        <dbReference type="EMBL" id="GII96966.1"/>
    </source>
</evidence>
<evidence type="ECO:0000313" key="3">
    <source>
        <dbReference type="Proteomes" id="UP000606172"/>
    </source>
</evidence>
<dbReference type="AlphaFoldDB" id="A0A919RND5"/>
<dbReference type="Gene3D" id="3.30.559.30">
    <property type="entry name" value="Nonribosomal peptide synthetase, condensation domain"/>
    <property type="match status" value="1"/>
</dbReference>
<protein>
    <recommendedName>
        <fullName evidence="1">Condensation domain-containing protein</fullName>
    </recommendedName>
</protein>
<evidence type="ECO:0000259" key="1">
    <source>
        <dbReference type="Pfam" id="PF00668"/>
    </source>
</evidence>
<dbReference type="GO" id="GO:0003824">
    <property type="term" value="F:catalytic activity"/>
    <property type="evidence" value="ECO:0007669"/>
    <property type="project" value="InterPro"/>
</dbReference>
<dbReference type="GO" id="GO:0043041">
    <property type="term" value="P:amino acid activation for nonribosomal peptide biosynthetic process"/>
    <property type="evidence" value="ECO:0007669"/>
    <property type="project" value="TreeGrafter"/>
</dbReference>
<dbReference type="Proteomes" id="UP000606172">
    <property type="component" value="Unassembled WGS sequence"/>
</dbReference>
<dbReference type="InterPro" id="IPR001242">
    <property type="entry name" value="Condensation_dom"/>
</dbReference>
<gene>
    <name evidence="2" type="ORF">Ssi02_71970</name>
</gene>
<proteinExistence type="predicted"/>
<dbReference type="RefSeq" id="WP_204032220.1">
    <property type="nucleotide sequence ID" value="NZ_BOOW01000053.1"/>
</dbReference>
<comment type="caution">
    <text evidence="2">The sequence shown here is derived from an EMBL/GenBank/DDBJ whole genome shotgun (WGS) entry which is preliminary data.</text>
</comment>
<dbReference type="GO" id="GO:0044550">
    <property type="term" value="P:secondary metabolite biosynthetic process"/>
    <property type="evidence" value="ECO:0007669"/>
    <property type="project" value="TreeGrafter"/>
</dbReference>
<dbReference type="GO" id="GO:0031177">
    <property type="term" value="F:phosphopantetheine binding"/>
    <property type="evidence" value="ECO:0007669"/>
    <property type="project" value="TreeGrafter"/>
</dbReference>
<accession>A0A919RND5</accession>
<reference evidence="2" key="1">
    <citation type="submission" date="2021-01" db="EMBL/GenBank/DDBJ databases">
        <title>Whole genome shotgun sequence of Sinosporangium siamense NBRC 109515.</title>
        <authorList>
            <person name="Komaki H."/>
            <person name="Tamura T."/>
        </authorList>
    </citation>
    <scope>NUCLEOTIDE SEQUENCE</scope>
    <source>
        <strain evidence="2">NBRC 109515</strain>
    </source>
</reference>
<dbReference type="Pfam" id="PF00668">
    <property type="entry name" value="Condensation"/>
    <property type="match status" value="1"/>
</dbReference>
<dbReference type="PANTHER" id="PTHR45527:SF1">
    <property type="entry name" value="FATTY ACID SYNTHASE"/>
    <property type="match status" value="1"/>
</dbReference>
<dbReference type="InterPro" id="IPR023213">
    <property type="entry name" value="CAT-like_dom_sf"/>
</dbReference>
<name>A0A919RND5_9ACTN</name>
<dbReference type="Gene3D" id="3.30.559.10">
    <property type="entry name" value="Chloramphenicol acetyltransferase-like domain"/>
    <property type="match status" value="1"/>
</dbReference>
<organism evidence="2 3">
    <name type="scientific">Sinosporangium siamense</name>
    <dbReference type="NCBI Taxonomy" id="1367973"/>
    <lineage>
        <taxon>Bacteria</taxon>
        <taxon>Bacillati</taxon>
        <taxon>Actinomycetota</taxon>
        <taxon>Actinomycetes</taxon>
        <taxon>Streptosporangiales</taxon>
        <taxon>Streptosporangiaceae</taxon>
        <taxon>Sinosporangium</taxon>
    </lineage>
</organism>
<dbReference type="SUPFAM" id="SSF52777">
    <property type="entry name" value="CoA-dependent acyltransferases"/>
    <property type="match status" value="2"/>
</dbReference>
<keyword evidence="3" id="KW-1185">Reference proteome</keyword>
<feature type="domain" description="Condensation" evidence="1">
    <location>
        <begin position="49"/>
        <end position="368"/>
    </location>
</feature>
<dbReference type="GO" id="GO:0008610">
    <property type="term" value="P:lipid biosynthetic process"/>
    <property type="evidence" value="ECO:0007669"/>
    <property type="project" value="UniProtKB-ARBA"/>
</dbReference>
<dbReference type="GO" id="GO:0005737">
    <property type="term" value="C:cytoplasm"/>
    <property type="evidence" value="ECO:0007669"/>
    <property type="project" value="TreeGrafter"/>
</dbReference>
<dbReference type="EMBL" id="BOOW01000053">
    <property type="protein sequence ID" value="GII96966.1"/>
    <property type="molecule type" value="Genomic_DNA"/>
</dbReference>